<dbReference type="Proteomes" id="UP000800200">
    <property type="component" value="Unassembled WGS sequence"/>
</dbReference>
<name>A0A6A6ET81_9PEZI</name>
<protein>
    <submittedName>
        <fullName evidence="2">Uncharacterized protein</fullName>
    </submittedName>
</protein>
<organism evidence="2 3">
    <name type="scientific">Zopfia rhizophila CBS 207.26</name>
    <dbReference type="NCBI Taxonomy" id="1314779"/>
    <lineage>
        <taxon>Eukaryota</taxon>
        <taxon>Fungi</taxon>
        <taxon>Dikarya</taxon>
        <taxon>Ascomycota</taxon>
        <taxon>Pezizomycotina</taxon>
        <taxon>Dothideomycetes</taxon>
        <taxon>Dothideomycetes incertae sedis</taxon>
        <taxon>Zopfiaceae</taxon>
        <taxon>Zopfia</taxon>
    </lineage>
</organism>
<dbReference type="EMBL" id="ML994614">
    <property type="protein sequence ID" value="KAF2193300.1"/>
    <property type="molecule type" value="Genomic_DNA"/>
</dbReference>
<dbReference type="AlphaFoldDB" id="A0A6A6ET81"/>
<evidence type="ECO:0000313" key="2">
    <source>
        <dbReference type="EMBL" id="KAF2193300.1"/>
    </source>
</evidence>
<proteinExistence type="predicted"/>
<sequence length="114" mass="12107">MPVCSKVRGNVSICVCSVPITSSPVHAVRVPTLHGSLSCKNVAAISTSCFHIPGCGGWRSEGVEQEASLSPKRTRHGPSSNLSCSIARLSRQTAGAKRHHLQRGPQEMPNALPR</sequence>
<evidence type="ECO:0000313" key="3">
    <source>
        <dbReference type="Proteomes" id="UP000800200"/>
    </source>
</evidence>
<gene>
    <name evidence="2" type="ORF">K469DRAFT_288941</name>
</gene>
<evidence type="ECO:0000256" key="1">
    <source>
        <dbReference type="SAM" id="MobiDB-lite"/>
    </source>
</evidence>
<keyword evidence="3" id="KW-1185">Reference proteome</keyword>
<reference evidence="2" key="1">
    <citation type="journal article" date="2020" name="Stud. Mycol.">
        <title>101 Dothideomycetes genomes: a test case for predicting lifestyles and emergence of pathogens.</title>
        <authorList>
            <person name="Haridas S."/>
            <person name="Albert R."/>
            <person name="Binder M."/>
            <person name="Bloem J."/>
            <person name="Labutti K."/>
            <person name="Salamov A."/>
            <person name="Andreopoulos B."/>
            <person name="Baker S."/>
            <person name="Barry K."/>
            <person name="Bills G."/>
            <person name="Bluhm B."/>
            <person name="Cannon C."/>
            <person name="Castanera R."/>
            <person name="Culley D."/>
            <person name="Daum C."/>
            <person name="Ezra D."/>
            <person name="Gonzalez J."/>
            <person name="Henrissat B."/>
            <person name="Kuo A."/>
            <person name="Liang C."/>
            <person name="Lipzen A."/>
            <person name="Lutzoni F."/>
            <person name="Magnuson J."/>
            <person name="Mondo S."/>
            <person name="Nolan M."/>
            <person name="Ohm R."/>
            <person name="Pangilinan J."/>
            <person name="Park H.-J."/>
            <person name="Ramirez L."/>
            <person name="Alfaro M."/>
            <person name="Sun H."/>
            <person name="Tritt A."/>
            <person name="Yoshinaga Y."/>
            <person name="Zwiers L.-H."/>
            <person name="Turgeon B."/>
            <person name="Goodwin S."/>
            <person name="Spatafora J."/>
            <person name="Crous P."/>
            <person name="Grigoriev I."/>
        </authorList>
    </citation>
    <scope>NUCLEOTIDE SEQUENCE</scope>
    <source>
        <strain evidence="2">CBS 207.26</strain>
    </source>
</reference>
<accession>A0A6A6ET81</accession>
<feature type="region of interest" description="Disordered" evidence="1">
    <location>
        <begin position="63"/>
        <end position="114"/>
    </location>
</feature>